<evidence type="ECO:0000313" key="2">
    <source>
        <dbReference type="Proteomes" id="UP001501578"/>
    </source>
</evidence>
<dbReference type="Proteomes" id="UP001501578">
    <property type="component" value="Unassembled WGS sequence"/>
</dbReference>
<reference evidence="1 2" key="1">
    <citation type="journal article" date="2019" name="Int. J. Syst. Evol. Microbiol.">
        <title>The Global Catalogue of Microorganisms (GCM) 10K type strain sequencing project: providing services to taxonomists for standard genome sequencing and annotation.</title>
        <authorList>
            <consortium name="The Broad Institute Genomics Platform"/>
            <consortium name="The Broad Institute Genome Sequencing Center for Infectious Disease"/>
            <person name="Wu L."/>
            <person name="Ma J."/>
        </authorList>
    </citation>
    <scope>NUCLEOTIDE SEQUENCE [LARGE SCALE GENOMIC DNA]</scope>
    <source>
        <strain evidence="1 2">JCM 11136</strain>
    </source>
</reference>
<dbReference type="RefSeq" id="WP_343952111.1">
    <property type="nucleotide sequence ID" value="NZ_BAAAHQ010000023.1"/>
</dbReference>
<evidence type="ECO:0000313" key="1">
    <source>
        <dbReference type="EMBL" id="GAA0937507.1"/>
    </source>
</evidence>
<proteinExistence type="predicted"/>
<gene>
    <name evidence="1" type="ORF">GCM10009560_46930</name>
</gene>
<accession>A0ABN1Q584</accession>
<protein>
    <submittedName>
        <fullName evidence="1">Uncharacterized protein</fullName>
    </submittedName>
</protein>
<keyword evidence="2" id="KW-1185">Reference proteome</keyword>
<comment type="caution">
    <text evidence="1">The sequence shown here is derived from an EMBL/GenBank/DDBJ whole genome shotgun (WGS) entry which is preliminary data.</text>
</comment>
<organism evidence="1 2">
    <name type="scientific">Nonomuraea longicatena</name>
    <dbReference type="NCBI Taxonomy" id="83682"/>
    <lineage>
        <taxon>Bacteria</taxon>
        <taxon>Bacillati</taxon>
        <taxon>Actinomycetota</taxon>
        <taxon>Actinomycetes</taxon>
        <taxon>Streptosporangiales</taxon>
        <taxon>Streptosporangiaceae</taxon>
        <taxon>Nonomuraea</taxon>
    </lineage>
</organism>
<dbReference type="EMBL" id="BAAAHQ010000023">
    <property type="protein sequence ID" value="GAA0937507.1"/>
    <property type="molecule type" value="Genomic_DNA"/>
</dbReference>
<name>A0ABN1Q584_9ACTN</name>
<sequence>MQSCQHATPLGKHAGYYAVADLTSLPPAAFSTVPYVTCLDLGPAGALYTSGFERAVELSGAEGKERKRLINQSWIYPPLDDAAILHAADHRVSRCEAHSARV</sequence>